<accession>A0A4Z2H8P0</accession>
<comment type="caution">
    <text evidence="1">The sequence shown here is derived from an EMBL/GenBank/DDBJ whole genome shotgun (WGS) entry which is preliminary data.</text>
</comment>
<organism evidence="1 2">
    <name type="scientific">Liparis tanakae</name>
    <name type="common">Tanaka's snailfish</name>
    <dbReference type="NCBI Taxonomy" id="230148"/>
    <lineage>
        <taxon>Eukaryota</taxon>
        <taxon>Metazoa</taxon>
        <taxon>Chordata</taxon>
        <taxon>Craniata</taxon>
        <taxon>Vertebrata</taxon>
        <taxon>Euteleostomi</taxon>
        <taxon>Actinopterygii</taxon>
        <taxon>Neopterygii</taxon>
        <taxon>Teleostei</taxon>
        <taxon>Neoteleostei</taxon>
        <taxon>Acanthomorphata</taxon>
        <taxon>Eupercaria</taxon>
        <taxon>Perciformes</taxon>
        <taxon>Cottioidei</taxon>
        <taxon>Cottales</taxon>
        <taxon>Liparidae</taxon>
        <taxon>Liparis</taxon>
    </lineage>
</organism>
<evidence type="ECO:0000313" key="1">
    <source>
        <dbReference type="EMBL" id="TNN62189.1"/>
    </source>
</evidence>
<dbReference type="AlphaFoldDB" id="A0A4Z2H8P0"/>
<gene>
    <name evidence="1" type="ORF">EYF80_027569</name>
</gene>
<evidence type="ECO:0000313" key="2">
    <source>
        <dbReference type="Proteomes" id="UP000314294"/>
    </source>
</evidence>
<sequence length="73" mass="8150">MESSHGSTEWTFDLRGRGARWPAAAAARDQAAVDSLTLRCRDTIEHFSQWSLAKISPGFFPSPFVDILNFPPQ</sequence>
<protein>
    <submittedName>
        <fullName evidence="1">Uncharacterized protein</fullName>
    </submittedName>
</protein>
<dbReference type="EMBL" id="SRLO01000299">
    <property type="protein sequence ID" value="TNN62189.1"/>
    <property type="molecule type" value="Genomic_DNA"/>
</dbReference>
<proteinExistence type="predicted"/>
<keyword evidence="2" id="KW-1185">Reference proteome</keyword>
<name>A0A4Z2H8P0_9TELE</name>
<reference evidence="1 2" key="1">
    <citation type="submission" date="2019-03" db="EMBL/GenBank/DDBJ databases">
        <title>First draft genome of Liparis tanakae, snailfish: a comprehensive survey of snailfish specific genes.</title>
        <authorList>
            <person name="Kim W."/>
            <person name="Song I."/>
            <person name="Jeong J.-H."/>
            <person name="Kim D."/>
            <person name="Kim S."/>
            <person name="Ryu S."/>
            <person name="Song J.Y."/>
            <person name="Lee S.K."/>
        </authorList>
    </citation>
    <scope>NUCLEOTIDE SEQUENCE [LARGE SCALE GENOMIC DNA]</scope>
    <source>
        <tissue evidence="1">Muscle</tissue>
    </source>
</reference>
<dbReference type="Proteomes" id="UP000314294">
    <property type="component" value="Unassembled WGS sequence"/>
</dbReference>